<gene>
    <name evidence="1" type="ORF">JIN82_13355</name>
</gene>
<organism evidence="1 2">
    <name type="scientific">Persicirhabdus sediminis</name>
    <dbReference type="NCBI Taxonomy" id="454144"/>
    <lineage>
        <taxon>Bacteria</taxon>
        <taxon>Pseudomonadati</taxon>
        <taxon>Verrucomicrobiota</taxon>
        <taxon>Verrucomicrobiia</taxon>
        <taxon>Verrucomicrobiales</taxon>
        <taxon>Verrucomicrobiaceae</taxon>
        <taxon>Persicirhabdus</taxon>
    </lineage>
</organism>
<keyword evidence="2" id="KW-1185">Reference proteome</keyword>
<dbReference type="EMBL" id="JAENIM010000043">
    <property type="protein sequence ID" value="MBK1792143.1"/>
    <property type="molecule type" value="Genomic_DNA"/>
</dbReference>
<comment type="caution">
    <text evidence="1">The sequence shown here is derived from an EMBL/GenBank/DDBJ whole genome shotgun (WGS) entry which is preliminary data.</text>
</comment>
<reference evidence="1" key="1">
    <citation type="submission" date="2021-01" db="EMBL/GenBank/DDBJ databases">
        <title>Modified the classification status of verrucomicrobia.</title>
        <authorList>
            <person name="Feng X."/>
        </authorList>
    </citation>
    <scope>NUCLEOTIDE SEQUENCE</scope>
    <source>
        <strain evidence="1">_KCTC 22039</strain>
    </source>
</reference>
<dbReference type="AlphaFoldDB" id="A0A8J7MG46"/>
<evidence type="ECO:0000313" key="2">
    <source>
        <dbReference type="Proteomes" id="UP000624703"/>
    </source>
</evidence>
<evidence type="ECO:0000313" key="1">
    <source>
        <dbReference type="EMBL" id="MBK1792143.1"/>
    </source>
</evidence>
<dbReference type="Proteomes" id="UP000624703">
    <property type="component" value="Unassembled WGS sequence"/>
</dbReference>
<accession>A0A8J7MG46</accession>
<sequence>MKTNLKLHRGALMKAVLLFLVSLFSSLPVGKLYAAEWNGPSGWAKYDVAARRAMWVWNPIPTGGDKRANKFWDRDVKANERFYDNYKGSMDLFFDFCENKSIRVLYMSCGIYQYQASEFKAGKLTSVEKRMIPFLKEANARGIQVWYMYYLNDERDSRTLMKDTDQILNIAKSVDNFNKKHPNYRFAGIHCDQEPNNPAVYKGLLENTKKAYDWIEKSGSDLLTSQALRPKWRNQKVNWNGENKLMNEHMQDWLHHSVLMAYSSSPNSVYNWSKEVIAYADSIGRSAAIGSEVADLTGLWDGSEKETWHGKLVEEDAKTRFKVGASSSVTWEDMMHTTVDKFKDHESFDRLAIHSYGEYFWHWFGEHPRDYLLGLKGGKYNSSSIRPDKVDLTKDALPLFGHKPDPRKR</sequence>
<dbReference type="RefSeq" id="WP_200312157.1">
    <property type="nucleotide sequence ID" value="NZ_JAENIM010000043.1"/>
</dbReference>
<protein>
    <submittedName>
        <fullName evidence="1">Uncharacterized protein</fullName>
    </submittedName>
</protein>
<name>A0A8J7MG46_9BACT</name>
<proteinExistence type="predicted"/>